<proteinExistence type="predicted"/>
<comment type="cofactor">
    <cofactor evidence="1">
        <name>pyridoxal 5'-phosphate</name>
        <dbReference type="ChEBI" id="CHEBI:597326"/>
    </cofactor>
</comment>
<reference evidence="4 5" key="1">
    <citation type="submission" date="2018-11" db="EMBL/GenBank/DDBJ databases">
        <authorList>
            <person name="Kleinhagauer T."/>
            <person name="Glaeser S.P."/>
            <person name="Spergser J."/>
            <person name="Ruckert C."/>
            <person name="Kaempfer P."/>
            <person name="Busse H.-J."/>
        </authorList>
    </citation>
    <scope>NUCLEOTIDE SEQUENCE [LARGE SCALE GENOMIC DNA]</scope>
    <source>
        <strain evidence="4 5">200CH</strain>
    </source>
</reference>
<keyword evidence="5" id="KW-1185">Reference proteome</keyword>
<gene>
    <name evidence="4" type="primary">sbnA</name>
    <name evidence="4" type="ORF">CCHOA_08905</name>
</gene>
<dbReference type="InterPro" id="IPR036052">
    <property type="entry name" value="TrpB-like_PALP_sf"/>
</dbReference>
<name>A0A3G6J7T1_9CORY</name>
<evidence type="ECO:0000259" key="3">
    <source>
        <dbReference type="Pfam" id="PF00291"/>
    </source>
</evidence>
<dbReference type="Proteomes" id="UP000269019">
    <property type="component" value="Chromosome"/>
</dbReference>
<dbReference type="Gene3D" id="3.40.50.1100">
    <property type="match status" value="2"/>
</dbReference>
<dbReference type="PROSITE" id="PS00901">
    <property type="entry name" value="CYS_SYNTHASE"/>
    <property type="match status" value="1"/>
</dbReference>
<dbReference type="OrthoDB" id="5176350at2"/>
<dbReference type="GO" id="GO:0016765">
    <property type="term" value="F:transferase activity, transferring alkyl or aryl (other than methyl) groups"/>
    <property type="evidence" value="ECO:0007669"/>
    <property type="project" value="UniProtKB-ARBA"/>
</dbReference>
<feature type="domain" description="Tryptophan synthase beta chain-like PALP" evidence="3">
    <location>
        <begin position="8"/>
        <end position="301"/>
    </location>
</feature>
<dbReference type="AlphaFoldDB" id="A0A3G6J7T1"/>
<dbReference type="CDD" id="cd01561">
    <property type="entry name" value="CBS_like"/>
    <property type="match status" value="1"/>
</dbReference>
<evidence type="ECO:0000256" key="1">
    <source>
        <dbReference type="ARBA" id="ARBA00001933"/>
    </source>
</evidence>
<evidence type="ECO:0000313" key="4">
    <source>
        <dbReference type="EMBL" id="AZA14165.1"/>
    </source>
</evidence>
<evidence type="ECO:0000313" key="5">
    <source>
        <dbReference type="Proteomes" id="UP000269019"/>
    </source>
</evidence>
<dbReference type="EMBL" id="CP033896">
    <property type="protein sequence ID" value="AZA14165.1"/>
    <property type="molecule type" value="Genomic_DNA"/>
</dbReference>
<dbReference type="InterPro" id="IPR001926">
    <property type="entry name" value="TrpB-like_PALP"/>
</dbReference>
<dbReference type="RefSeq" id="WP_123929182.1">
    <property type="nucleotide sequence ID" value="NZ_CP033896.1"/>
</dbReference>
<sequence length="347" mass="36325">MITPMLAPVGNTPLVPCDRLAERLGLSRRIYAKLEQFNPGGSAKDRTARAMVEAAIADGRIDETTTPLLVESSSGNLGIALARQAHQRGWDFRCVVDPRANAASLATMARFGATIDMVNSPDAATGDWLTARRARVQALLQEYPQAINLDQYSNQAAFTAHAEGTMAEILNALDAPPEWLFVAVSTTGTLGGCQRKLREVGADTATMAVDAYGSILFEGPRATRVLPGFGAGVLPALAAHVHPTGVTRIGTKQAVIGAHALTRVEGILPGASGGAVIAALAHAVATGVLSPSGKRPVVVVLHDSGAGYLDSIYDPGWLHREVGITQDAIPQLVDALLAGDLGDYDRT</sequence>
<dbReference type="InterPro" id="IPR001216">
    <property type="entry name" value="P-phosphate_BS"/>
</dbReference>
<protein>
    <submittedName>
        <fullName evidence="4">Putative siderophore biosynthesis protein SbnA</fullName>
    </submittedName>
</protein>
<dbReference type="KEGG" id="ccho:CCHOA_08905"/>
<dbReference type="Pfam" id="PF00291">
    <property type="entry name" value="PALP"/>
    <property type="match status" value="1"/>
</dbReference>
<dbReference type="GO" id="GO:0006535">
    <property type="term" value="P:cysteine biosynthetic process from serine"/>
    <property type="evidence" value="ECO:0007669"/>
    <property type="project" value="InterPro"/>
</dbReference>
<evidence type="ECO:0000256" key="2">
    <source>
        <dbReference type="ARBA" id="ARBA00022898"/>
    </source>
</evidence>
<dbReference type="PANTHER" id="PTHR10314">
    <property type="entry name" value="CYSTATHIONINE BETA-SYNTHASE"/>
    <property type="match status" value="1"/>
</dbReference>
<dbReference type="SUPFAM" id="SSF53686">
    <property type="entry name" value="Tryptophan synthase beta subunit-like PLP-dependent enzymes"/>
    <property type="match status" value="1"/>
</dbReference>
<keyword evidence="2" id="KW-0663">Pyridoxal phosphate</keyword>
<accession>A0A3G6J7T1</accession>
<organism evidence="4 5">
    <name type="scientific">Corynebacterium choanae</name>
    <dbReference type="NCBI Taxonomy" id="1862358"/>
    <lineage>
        <taxon>Bacteria</taxon>
        <taxon>Bacillati</taxon>
        <taxon>Actinomycetota</taxon>
        <taxon>Actinomycetes</taxon>
        <taxon>Mycobacteriales</taxon>
        <taxon>Corynebacteriaceae</taxon>
        <taxon>Corynebacterium</taxon>
    </lineage>
</organism>
<dbReference type="InterPro" id="IPR050214">
    <property type="entry name" value="Cys_Synth/Cystath_Beta-Synth"/>
</dbReference>